<proteinExistence type="inferred from homology"/>
<feature type="compositionally biased region" description="Polar residues" evidence="11">
    <location>
        <begin position="81"/>
        <end position="100"/>
    </location>
</feature>
<evidence type="ECO:0000256" key="1">
    <source>
        <dbReference type="ARBA" id="ARBA00004123"/>
    </source>
</evidence>
<feature type="compositionally biased region" description="Low complexity" evidence="11">
    <location>
        <begin position="67"/>
        <end position="80"/>
    </location>
</feature>
<keyword evidence="13" id="KW-1185">Reference proteome</keyword>
<organism evidence="12 13">
    <name type="scientific">Coprinopsis marcescibilis</name>
    <name type="common">Agaric fungus</name>
    <name type="synonym">Psathyrella marcescibilis</name>
    <dbReference type="NCBI Taxonomy" id="230819"/>
    <lineage>
        <taxon>Eukaryota</taxon>
        <taxon>Fungi</taxon>
        <taxon>Dikarya</taxon>
        <taxon>Basidiomycota</taxon>
        <taxon>Agaricomycotina</taxon>
        <taxon>Agaricomycetes</taxon>
        <taxon>Agaricomycetidae</taxon>
        <taxon>Agaricales</taxon>
        <taxon>Agaricineae</taxon>
        <taxon>Psathyrellaceae</taxon>
        <taxon>Coprinopsis</taxon>
    </lineage>
</organism>
<evidence type="ECO:0000256" key="4">
    <source>
        <dbReference type="ARBA" id="ARBA00022833"/>
    </source>
</evidence>
<reference evidence="12 13" key="1">
    <citation type="journal article" date="2019" name="Nat. Ecol. Evol.">
        <title>Megaphylogeny resolves global patterns of mushroom evolution.</title>
        <authorList>
            <person name="Varga T."/>
            <person name="Krizsan K."/>
            <person name="Foldi C."/>
            <person name="Dima B."/>
            <person name="Sanchez-Garcia M."/>
            <person name="Sanchez-Ramirez S."/>
            <person name="Szollosi G.J."/>
            <person name="Szarkandi J.G."/>
            <person name="Papp V."/>
            <person name="Albert L."/>
            <person name="Andreopoulos W."/>
            <person name="Angelini C."/>
            <person name="Antonin V."/>
            <person name="Barry K.W."/>
            <person name="Bougher N.L."/>
            <person name="Buchanan P."/>
            <person name="Buyck B."/>
            <person name="Bense V."/>
            <person name="Catcheside P."/>
            <person name="Chovatia M."/>
            <person name="Cooper J."/>
            <person name="Damon W."/>
            <person name="Desjardin D."/>
            <person name="Finy P."/>
            <person name="Geml J."/>
            <person name="Haridas S."/>
            <person name="Hughes K."/>
            <person name="Justo A."/>
            <person name="Karasinski D."/>
            <person name="Kautmanova I."/>
            <person name="Kiss B."/>
            <person name="Kocsube S."/>
            <person name="Kotiranta H."/>
            <person name="LaButti K.M."/>
            <person name="Lechner B.E."/>
            <person name="Liimatainen K."/>
            <person name="Lipzen A."/>
            <person name="Lukacs Z."/>
            <person name="Mihaltcheva S."/>
            <person name="Morgado L.N."/>
            <person name="Niskanen T."/>
            <person name="Noordeloos M.E."/>
            <person name="Ohm R.A."/>
            <person name="Ortiz-Santana B."/>
            <person name="Ovrebo C."/>
            <person name="Racz N."/>
            <person name="Riley R."/>
            <person name="Savchenko A."/>
            <person name="Shiryaev A."/>
            <person name="Soop K."/>
            <person name="Spirin V."/>
            <person name="Szebenyi C."/>
            <person name="Tomsovsky M."/>
            <person name="Tulloss R.E."/>
            <person name="Uehling J."/>
            <person name="Grigoriev I.V."/>
            <person name="Vagvolgyi C."/>
            <person name="Papp T."/>
            <person name="Martin F.M."/>
            <person name="Miettinen O."/>
            <person name="Hibbett D.S."/>
            <person name="Nagy L.G."/>
        </authorList>
    </citation>
    <scope>NUCLEOTIDE SEQUENCE [LARGE SCALE GENOMIC DNA]</scope>
    <source>
        <strain evidence="12 13">CBS 121175</strain>
    </source>
</reference>
<name>A0A5C3LD70_COPMA</name>
<dbReference type="GO" id="GO:0008270">
    <property type="term" value="F:zinc ion binding"/>
    <property type="evidence" value="ECO:0007669"/>
    <property type="project" value="UniProtKB-KW"/>
</dbReference>
<keyword evidence="9" id="KW-0539">Nucleus</keyword>
<dbReference type="STRING" id="230819.A0A5C3LD70"/>
<dbReference type="GO" id="GO:0005634">
    <property type="term" value="C:nucleus"/>
    <property type="evidence" value="ECO:0007669"/>
    <property type="project" value="UniProtKB-SubCell"/>
</dbReference>
<evidence type="ECO:0000256" key="11">
    <source>
        <dbReference type="SAM" id="MobiDB-lite"/>
    </source>
</evidence>
<protein>
    <recommendedName>
        <fullName evidence="10">SAGA-associated factor 11</fullName>
    </recommendedName>
</protein>
<keyword evidence="7 10" id="KW-0010">Activator</keyword>
<dbReference type="EMBL" id="ML210146">
    <property type="protein sequence ID" value="TFK30403.1"/>
    <property type="molecule type" value="Genomic_DNA"/>
</dbReference>
<dbReference type="GO" id="GO:0006325">
    <property type="term" value="P:chromatin organization"/>
    <property type="evidence" value="ECO:0007669"/>
    <property type="project" value="UniProtKB-KW"/>
</dbReference>
<evidence type="ECO:0000256" key="7">
    <source>
        <dbReference type="ARBA" id="ARBA00023159"/>
    </source>
</evidence>
<dbReference type="Gene3D" id="3.30.160.60">
    <property type="entry name" value="Classic Zinc Finger"/>
    <property type="match status" value="1"/>
</dbReference>
<keyword evidence="4" id="KW-0862">Zinc</keyword>
<keyword evidence="5" id="KW-0156">Chromatin regulator</keyword>
<keyword evidence="8" id="KW-0804">Transcription</keyword>
<dbReference type="Pfam" id="PF08209">
    <property type="entry name" value="Sgf11"/>
    <property type="match status" value="1"/>
</dbReference>
<feature type="compositionally biased region" description="Low complexity" evidence="11">
    <location>
        <begin position="221"/>
        <end position="239"/>
    </location>
</feature>
<dbReference type="GO" id="GO:0070461">
    <property type="term" value="C:SAGA-type complex"/>
    <property type="evidence" value="ECO:0007669"/>
    <property type="project" value="UniProtKB-ARBA"/>
</dbReference>
<evidence type="ECO:0000256" key="6">
    <source>
        <dbReference type="ARBA" id="ARBA00023015"/>
    </source>
</evidence>
<evidence type="ECO:0000313" key="13">
    <source>
        <dbReference type="Proteomes" id="UP000307440"/>
    </source>
</evidence>
<keyword evidence="6" id="KW-0805">Transcription regulation</keyword>
<evidence type="ECO:0000256" key="9">
    <source>
        <dbReference type="ARBA" id="ARBA00023242"/>
    </source>
</evidence>
<accession>A0A5C3LD70</accession>
<feature type="region of interest" description="Disordered" evidence="11">
    <location>
        <begin position="127"/>
        <end position="340"/>
    </location>
</feature>
<dbReference type="Proteomes" id="UP000307440">
    <property type="component" value="Unassembled WGS sequence"/>
</dbReference>
<dbReference type="OrthoDB" id="21557at2759"/>
<dbReference type="AlphaFoldDB" id="A0A5C3LD70"/>
<evidence type="ECO:0000256" key="3">
    <source>
        <dbReference type="ARBA" id="ARBA00022771"/>
    </source>
</evidence>
<feature type="region of interest" description="Disordered" evidence="11">
    <location>
        <begin position="62"/>
        <end position="100"/>
    </location>
</feature>
<keyword evidence="2" id="KW-0479">Metal-binding</keyword>
<comment type="similarity">
    <text evidence="10">Belongs to the SGF11 family.</text>
</comment>
<feature type="compositionally biased region" description="Polar residues" evidence="11">
    <location>
        <begin position="272"/>
        <end position="291"/>
    </location>
</feature>
<evidence type="ECO:0000256" key="5">
    <source>
        <dbReference type="ARBA" id="ARBA00022853"/>
    </source>
</evidence>
<keyword evidence="3" id="KW-0863">Zinc-finger</keyword>
<evidence type="ECO:0000313" key="12">
    <source>
        <dbReference type="EMBL" id="TFK30403.1"/>
    </source>
</evidence>
<comment type="subcellular location">
    <subcellularLocation>
        <location evidence="1 10">Nucleus</location>
    </subcellularLocation>
</comment>
<evidence type="ECO:0000256" key="8">
    <source>
        <dbReference type="ARBA" id="ARBA00023163"/>
    </source>
</evidence>
<gene>
    <name evidence="12" type="ORF">FA15DRAFT_662358</name>
</gene>
<evidence type="ECO:0000256" key="2">
    <source>
        <dbReference type="ARBA" id="ARBA00022723"/>
    </source>
</evidence>
<dbReference type="InterPro" id="IPR013246">
    <property type="entry name" value="SAGA_su_Sgf11"/>
</dbReference>
<sequence length="340" mass="35640">MPSRSERDEALGTLTALVLSSLLDELVLDCTLQAHREIAKASTVCNVCNTRCSSVHVPSSFAQLPGSSSQSQTIPSRSESPSSNGDFKIQTGTSTPTNNKGDGNLLLKCLKCSQRIASNRFAPHLSTCMGLSNSRRGAPRANSKQLKAPSDAGRSASPSSEAGYYSDEKASGKAKSLGKGKRGNDESSYKRKRLSSPQITPNKKSKGKVSGSPISRVKANPDSGVPSSSHYSPSTNSQSRVPSKLRDSSTAPYNDNSSSSSRSSSPEASIHTPASSSFTRSPNLHSRQNSSGRGRGRPLGTGPPKRLSPPRPAAAPVIHFGLDMDDGEETGSSTDSSSSS</sequence>
<evidence type="ECO:0000256" key="10">
    <source>
        <dbReference type="RuleBase" id="RU261113"/>
    </source>
</evidence>
<feature type="compositionally biased region" description="Low complexity" evidence="11">
    <location>
        <begin position="330"/>
        <end position="340"/>
    </location>
</feature>